<reference evidence="2 3" key="1">
    <citation type="submission" date="2018-06" db="EMBL/GenBank/DDBJ databases">
        <authorList>
            <consortium name="Pathogen Informatics"/>
            <person name="Doyle S."/>
        </authorList>
    </citation>
    <scope>NUCLEOTIDE SEQUENCE [LARGE SCALE GENOMIC DNA]</scope>
    <source>
        <strain evidence="2 3">NCTC11801</strain>
    </source>
</reference>
<dbReference type="Proteomes" id="UP000254208">
    <property type="component" value="Unassembled WGS sequence"/>
</dbReference>
<sequence length="54" mass="6153">MNFGFTLILFLHLKIKIALKCDTSLLSAGFWALSCPLKITVIKLRGLDGQRRQY</sequence>
<reference evidence="1" key="2">
    <citation type="submission" date="2020-05" db="EMBL/GenBank/DDBJ databases">
        <authorList>
            <person name="Delgado-Blas J."/>
        </authorList>
    </citation>
    <scope>NUCLEOTIDE SEQUENCE</scope>
    <source>
        <strain evidence="1">BB1453</strain>
    </source>
</reference>
<dbReference type="EMBL" id="CAHPSF010000001">
    <property type="protein sequence ID" value="CAB5660988.1"/>
    <property type="molecule type" value="Genomic_DNA"/>
</dbReference>
<proteinExistence type="predicted"/>
<dbReference type="AlphaFoldDB" id="A0A379FUC5"/>
<dbReference type="Proteomes" id="UP000834611">
    <property type="component" value="Unassembled WGS sequence"/>
</dbReference>
<accession>A0A379FUC5</accession>
<protein>
    <submittedName>
        <fullName evidence="2">Uncharacterized protein</fullName>
    </submittedName>
</protein>
<dbReference type="EMBL" id="UGTZ01000001">
    <property type="protein sequence ID" value="SUC32266.1"/>
    <property type="molecule type" value="Genomic_DNA"/>
</dbReference>
<evidence type="ECO:0000313" key="3">
    <source>
        <dbReference type="Proteomes" id="UP000254208"/>
    </source>
</evidence>
<gene>
    <name evidence="1" type="ORF">GHA_00204</name>
    <name evidence="2" type="ORF">NCTC11801_03242</name>
</gene>
<name>A0A379FUC5_PRORE</name>
<organism evidence="2 3">
    <name type="scientific">Providencia rettgeri</name>
    <dbReference type="NCBI Taxonomy" id="587"/>
    <lineage>
        <taxon>Bacteria</taxon>
        <taxon>Pseudomonadati</taxon>
        <taxon>Pseudomonadota</taxon>
        <taxon>Gammaproteobacteria</taxon>
        <taxon>Enterobacterales</taxon>
        <taxon>Morganellaceae</taxon>
        <taxon>Providencia</taxon>
    </lineage>
</organism>
<evidence type="ECO:0000313" key="2">
    <source>
        <dbReference type="EMBL" id="SUC32266.1"/>
    </source>
</evidence>
<evidence type="ECO:0000313" key="1">
    <source>
        <dbReference type="EMBL" id="CAB5660988.1"/>
    </source>
</evidence>